<dbReference type="SUPFAM" id="SSF53383">
    <property type="entry name" value="PLP-dependent transferases"/>
    <property type="match status" value="1"/>
</dbReference>
<dbReference type="GO" id="GO:0051537">
    <property type="term" value="F:2 iron, 2 sulfur cluster binding"/>
    <property type="evidence" value="ECO:0007669"/>
    <property type="project" value="UniProtKB-UniRule"/>
</dbReference>
<feature type="domain" description="Aminotransferase class V" evidence="12">
    <location>
        <begin position="19"/>
        <end position="381"/>
    </location>
</feature>
<dbReference type="InterPro" id="IPR020578">
    <property type="entry name" value="Aminotrans_V_PyrdxlP_BS"/>
</dbReference>
<evidence type="ECO:0000313" key="14">
    <source>
        <dbReference type="Proteomes" id="UP000324233"/>
    </source>
</evidence>
<evidence type="ECO:0000256" key="9">
    <source>
        <dbReference type="ARBA" id="ARBA00050776"/>
    </source>
</evidence>
<reference evidence="13 14" key="1">
    <citation type="submission" date="2019-08" db="EMBL/GenBank/DDBJ databases">
        <title>Deep-cultivation of Planctomycetes and their phenomic and genomic characterization uncovers novel biology.</title>
        <authorList>
            <person name="Wiegand S."/>
            <person name="Jogler M."/>
            <person name="Boedeker C."/>
            <person name="Pinto D."/>
            <person name="Vollmers J."/>
            <person name="Rivas-Marin E."/>
            <person name="Kohn T."/>
            <person name="Peeters S.H."/>
            <person name="Heuer A."/>
            <person name="Rast P."/>
            <person name="Oberbeckmann S."/>
            <person name="Bunk B."/>
            <person name="Jeske O."/>
            <person name="Meyerdierks A."/>
            <person name="Storesund J.E."/>
            <person name="Kallscheuer N."/>
            <person name="Luecker S."/>
            <person name="Lage O.M."/>
            <person name="Pohl T."/>
            <person name="Merkel B.J."/>
            <person name="Hornburger P."/>
            <person name="Mueller R.-W."/>
            <person name="Bruemmer F."/>
            <person name="Labrenz M."/>
            <person name="Spormann A.M."/>
            <person name="Op den Camp H."/>
            <person name="Overmann J."/>
            <person name="Amann R."/>
            <person name="Jetten M.S.M."/>
            <person name="Mascher T."/>
            <person name="Medema M.H."/>
            <person name="Devos D.P."/>
            <person name="Kaster A.-K."/>
            <person name="Ovreas L."/>
            <person name="Rohde M."/>
            <person name="Galperin M.Y."/>
            <person name="Jogler C."/>
        </authorList>
    </citation>
    <scope>NUCLEOTIDE SEQUENCE [LARGE SCALE GENOMIC DNA]</scope>
    <source>
        <strain evidence="13 14">OJF2</strain>
    </source>
</reference>
<evidence type="ECO:0000256" key="2">
    <source>
        <dbReference type="ARBA" id="ARBA00006490"/>
    </source>
</evidence>
<dbReference type="Gene3D" id="3.40.640.10">
    <property type="entry name" value="Type I PLP-dependent aspartate aminotransferase-like (Major domain)"/>
    <property type="match status" value="1"/>
</dbReference>
<dbReference type="InterPro" id="IPR016454">
    <property type="entry name" value="Cysteine_dSase"/>
</dbReference>
<comment type="function">
    <text evidence="10">Master enzyme that delivers sulfur to a number of partners involved in Fe-S cluster assembly, tRNA modification or cofactor biosynthesis. Catalyzes the removal of elemental sulfur atoms from cysteine to produce alanine. Functions as a sulfur delivery protein for Fe-S cluster synthesis onto IscU, an Fe-S scaffold assembly protein, as well as other S acceptor proteins.</text>
</comment>
<evidence type="ECO:0000256" key="10">
    <source>
        <dbReference type="HAMAP-Rule" id="MF_00331"/>
    </source>
</evidence>
<comment type="cofactor">
    <cofactor evidence="1 10 11">
        <name>pyridoxal 5'-phosphate</name>
        <dbReference type="ChEBI" id="CHEBI:597326"/>
    </cofactor>
</comment>
<protein>
    <recommendedName>
        <fullName evidence="10">Cysteine desulfurase IscS</fullName>
        <ecNumber evidence="10">2.8.1.7</ecNumber>
    </recommendedName>
</protein>
<keyword evidence="8 10" id="KW-0411">Iron-sulfur</keyword>
<feature type="active site" description="Cysteine persulfide intermediate" evidence="10">
    <location>
        <position position="342"/>
    </location>
</feature>
<dbReference type="GO" id="GO:0044571">
    <property type="term" value="P:[2Fe-2S] cluster assembly"/>
    <property type="evidence" value="ECO:0007669"/>
    <property type="project" value="UniProtKB-UniRule"/>
</dbReference>
<keyword evidence="6 10" id="KW-0663">Pyridoxal phosphate</keyword>
<comment type="similarity">
    <text evidence="2 10">Belongs to the class-V pyridoxal-phosphate-dependent aminotransferase family. NifS/IscS subfamily.</text>
</comment>
<dbReference type="GO" id="GO:0030170">
    <property type="term" value="F:pyridoxal phosphate binding"/>
    <property type="evidence" value="ECO:0007669"/>
    <property type="project" value="UniProtKB-UniRule"/>
</dbReference>
<dbReference type="OrthoDB" id="9808002at2"/>
<dbReference type="PROSITE" id="PS00595">
    <property type="entry name" value="AA_TRANSFER_CLASS_5"/>
    <property type="match status" value="1"/>
</dbReference>
<evidence type="ECO:0000259" key="12">
    <source>
        <dbReference type="Pfam" id="PF00266"/>
    </source>
</evidence>
<feature type="binding site" evidence="10">
    <location>
        <begin position="87"/>
        <end position="88"/>
    </location>
    <ligand>
        <name>pyridoxal 5'-phosphate</name>
        <dbReference type="ChEBI" id="CHEBI:597326"/>
    </ligand>
</feature>
<dbReference type="EC" id="2.8.1.7" evidence="10"/>
<dbReference type="InterPro" id="IPR015421">
    <property type="entry name" value="PyrdxlP-dep_Trfase_major"/>
</dbReference>
<evidence type="ECO:0000256" key="6">
    <source>
        <dbReference type="ARBA" id="ARBA00022898"/>
    </source>
</evidence>
<proteinExistence type="inferred from homology"/>
<feature type="binding site" evidence="10">
    <location>
        <position position="167"/>
    </location>
    <ligand>
        <name>pyridoxal 5'-phosphate</name>
        <dbReference type="ChEBI" id="CHEBI:597326"/>
    </ligand>
</feature>
<dbReference type="HAMAP" id="MF_00331">
    <property type="entry name" value="Cys_desulf_IscS"/>
    <property type="match status" value="1"/>
</dbReference>
<dbReference type="AlphaFoldDB" id="A0A5B9W8T0"/>
<dbReference type="InterPro" id="IPR010240">
    <property type="entry name" value="Cys_deSase_IscS"/>
</dbReference>
<dbReference type="Gene3D" id="3.90.1150.10">
    <property type="entry name" value="Aspartate Aminotransferase, domain 1"/>
    <property type="match status" value="1"/>
</dbReference>
<evidence type="ECO:0000256" key="7">
    <source>
        <dbReference type="ARBA" id="ARBA00023004"/>
    </source>
</evidence>
<dbReference type="PIRSF" id="PIRSF005572">
    <property type="entry name" value="NifS"/>
    <property type="match status" value="1"/>
</dbReference>
<keyword evidence="14" id="KW-1185">Reference proteome</keyword>
<keyword evidence="3 10" id="KW-0808">Transferase</keyword>
<dbReference type="GO" id="GO:0031071">
    <property type="term" value="F:cysteine desulfurase activity"/>
    <property type="evidence" value="ECO:0007669"/>
    <property type="project" value="UniProtKB-UniRule"/>
</dbReference>
<dbReference type="FunFam" id="3.40.640.10:FF:000003">
    <property type="entry name" value="Cysteine desulfurase IscS"/>
    <property type="match status" value="1"/>
</dbReference>
<dbReference type="InterPro" id="IPR000192">
    <property type="entry name" value="Aminotrans_V_dom"/>
</dbReference>
<dbReference type="Pfam" id="PF00266">
    <property type="entry name" value="Aminotran_5"/>
    <property type="match status" value="1"/>
</dbReference>
<dbReference type="UniPathway" id="UPA00266"/>
<dbReference type="KEGG" id="agv:OJF2_52590"/>
<sequence>MRKSPSPVEAPRHVLQLPVYMDNHSTTRPDPRVVEAMLPYFGAIYGNAASASHRFGWEAAEGADRAREQVARALGAEPREIVFTSGATEANNLAIKGAAQAYQRRGKHVVTAAAEHKAVLDTVRRLGREGWEITVVPCDATGRVDAASILPVLRPDTVLVSVMAASNEVGTINPIREIGRICRERGVVFHTDATQAVGKIPIEVNDDHVDLLSLSAHKVYGPKGVGALYVRRRDPMVRLVPQMDGGGHERGMRSGTLPVPLVVGLGKALELAMEERDAESARLLVLRERLHRGIAGRVEGIRLNGHPTERLPGNLNLSFAYVDGEALMMAMRDVAVSSGAACTSVDPEPSHVLLAMGLDEDMARASLRFGLGRFTTEVEVDFAADAVAEAVERLRVHSAAWAFSKTGREV</sequence>
<dbReference type="PANTHER" id="PTHR11601:SF34">
    <property type="entry name" value="CYSTEINE DESULFURASE"/>
    <property type="match status" value="1"/>
</dbReference>
<feature type="modified residue" description="N6-(pyridoxal phosphate)lysine" evidence="10">
    <location>
        <position position="218"/>
    </location>
</feature>
<dbReference type="RefSeq" id="WP_148596335.1">
    <property type="nucleotide sequence ID" value="NZ_CP042997.1"/>
</dbReference>
<comment type="subcellular location">
    <subcellularLocation>
        <location evidence="10">Cytoplasm</location>
    </subcellularLocation>
</comment>
<dbReference type="NCBIfam" id="NF010611">
    <property type="entry name" value="PRK14012.1"/>
    <property type="match status" value="1"/>
</dbReference>
<dbReference type="InterPro" id="IPR015422">
    <property type="entry name" value="PyrdxlP-dep_Trfase_small"/>
</dbReference>
<dbReference type="GO" id="GO:1990221">
    <property type="term" value="C:L-cysteine desulfurase complex"/>
    <property type="evidence" value="ECO:0007669"/>
    <property type="project" value="UniProtKB-ARBA"/>
</dbReference>
<keyword evidence="7 10" id="KW-0408">Iron</keyword>
<dbReference type="EMBL" id="CP042997">
    <property type="protein sequence ID" value="QEH36674.1"/>
    <property type="molecule type" value="Genomic_DNA"/>
</dbReference>
<name>A0A5B9W8T0_9BACT</name>
<feature type="binding site" evidence="10">
    <location>
        <position position="256"/>
    </location>
    <ligand>
        <name>pyridoxal 5'-phosphate</name>
        <dbReference type="ChEBI" id="CHEBI:597326"/>
    </ligand>
</feature>
<evidence type="ECO:0000256" key="8">
    <source>
        <dbReference type="ARBA" id="ARBA00023014"/>
    </source>
</evidence>
<keyword evidence="10" id="KW-0963">Cytoplasm</keyword>
<comment type="pathway">
    <text evidence="10">Cofactor biosynthesis; iron-sulfur cluster biosynthesis.</text>
</comment>
<keyword evidence="4 10" id="KW-0001">2Fe-2S</keyword>
<comment type="subunit">
    <text evidence="10">Homodimer. Forms a heterotetramer with IscU, interacts with other sulfur acceptors.</text>
</comment>
<feature type="binding site" description="via persulfide group" evidence="10">
    <location>
        <position position="342"/>
    </location>
    <ligand>
        <name>[2Fe-2S] cluster</name>
        <dbReference type="ChEBI" id="CHEBI:190135"/>
        <note>ligand shared with IscU</note>
    </ligand>
</feature>
<dbReference type="PANTHER" id="PTHR11601">
    <property type="entry name" value="CYSTEINE DESULFURYLASE FAMILY MEMBER"/>
    <property type="match status" value="1"/>
</dbReference>
<evidence type="ECO:0000313" key="13">
    <source>
        <dbReference type="EMBL" id="QEH36674.1"/>
    </source>
</evidence>
<evidence type="ECO:0000256" key="4">
    <source>
        <dbReference type="ARBA" id="ARBA00022714"/>
    </source>
</evidence>
<dbReference type="Proteomes" id="UP000324233">
    <property type="component" value="Chromosome"/>
</dbReference>
<organism evidence="13 14">
    <name type="scientific">Aquisphaera giovannonii</name>
    <dbReference type="NCBI Taxonomy" id="406548"/>
    <lineage>
        <taxon>Bacteria</taxon>
        <taxon>Pseudomonadati</taxon>
        <taxon>Planctomycetota</taxon>
        <taxon>Planctomycetia</taxon>
        <taxon>Isosphaerales</taxon>
        <taxon>Isosphaeraceae</taxon>
        <taxon>Aquisphaera</taxon>
    </lineage>
</organism>
<evidence type="ECO:0000256" key="3">
    <source>
        <dbReference type="ARBA" id="ARBA00022679"/>
    </source>
</evidence>
<comment type="catalytic activity">
    <reaction evidence="9 10">
        <text>(sulfur carrier)-H + L-cysteine = (sulfur carrier)-SH + L-alanine</text>
        <dbReference type="Rhea" id="RHEA:43892"/>
        <dbReference type="Rhea" id="RHEA-COMP:14737"/>
        <dbReference type="Rhea" id="RHEA-COMP:14739"/>
        <dbReference type="ChEBI" id="CHEBI:29917"/>
        <dbReference type="ChEBI" id="CHEBI:35235"/>
        <dbReference type="ChEBI" id="CHEBI:57972"/>
        <dbReference type="ChEBI" id="CHEBI:64428"/>
        <dbReference type="EC" id="2.8.1.7"/>
    </reaction>
</comment>
<feature type="binding site" evidence="10">
    <location>
        <begin position="215"/>
        <end position="217"/>
    </location>
    <ligand>
        <name>pyridoxal 5'-phosphate</name>
        <dbReference type="ChEBI" id="CHEBI:597326"/>
    </ligand>
</feature>
<dbReference type="GO" id="GO:0046872">
    <property type="term" value="F:metal ion binding"/>
    <property type="evidence" value="ECO:0007669"/>
    <property type="project" value="UniProtKB-KW"/>
</dbReference>
<feature type="binding site" evidence="10">
    <location>
        <position position="195"/>
    </location>
    <ligand>
        <name>pyridoxal 5'-phosphate</name>
        <dbReference type="ChEBI" id="CHEBI:597326"/>
    </ligand>
</feature>
<evidence type="ECO:0000256" key="1">
    <source>
        <dbReference type="ARBA" id="ARBA00001933"/>
    </source>
</evidence>
<evidence type="ECO:0000256" key="5">
    <source>
        <dbReference type="ARBA" id="ARBA00022723"/>
    </source>
</evidence>
<gene>
    <name evidence="10 13" type="primary">iscS</name>
    <name evidence="13" type="ORF">OJF2_52590</name>
</gene>
<dbReference type="InterPro" id="IPR015424">
    <property type="entry name" value="PyrdxlP-dep_Trfase"/>
</dbReference>
<keyword evidence="5 10" id="KW-0479">Metal-binding</keyword>
<accession>A0A5B9W8T0</accession>
<evidence type="ECO:0000256" key="11">
    <source>
        <dbReference type="RuleBase" id="RU004504"/>
    </source>
</evidence>